<protein>
    <submittedName>
        <fullName evidence="2">Baseplate protein</fullName>
    </submittedName>
</protein>
<dbReference type="Proteomes" id="UP000247476">
    <property type="component" value="Unassembled WGS sequence"/>
</dbReference>
<evidence type="ECO:0000313" key="3">
    <source>
        <dbReference type="Proteomes" id="UP000247476"/>
    </source>
</evidence>
<evidence type="ECO:0000313" key="2">
    <source>
        <dbReference type="EMBL" id="PYI55181.1"/>
    </source>
</evidence>
<accession>A0A2V5K6Y7</accession>
<proteinExistence type="predicted"/>
<dbReference type="AlphaFoldDB" id="A0A2V5K6Y7"/>
<dbReference type="Pfam" id="PF04965">
    <property type="entry name" value="GPW_gp25"/>
    <property type="match status" value="1"/>
</dbReference>
<sequence length="133" mass="15288">MSSEFLGRGWKFPVQVDPATGRIRMSEYEDDIAEAIRIILGTTQGERVMRPRFGCGVREFAFGPTDDTTLRLLEGDIREAIRVWEPRVEDVDVAAIPDRDNPGKVQVRVRYVVRTTNNLFNQVYPFYLYEGTT</sequence>
<dbReference type="Gene3D" id="3.10.450.40">
    <property type="match status" value="1"/>
</dbReference>
<organism evidence="2 3">
    <name type="scientific">Paenibacillus flagellatus</name>
    <dbReference type="NCBI Taxonomy" id="2211139"/>
    <lineage>
        <taxon>Bacteria</taxon>
        <taxon>Bacillati</taxon>
        <taxon>Bacillota</taxon>
        <taxon>Bacilli</taxon>
        <taxon>Bacillales</taxon>
        <taxon>Paenibacillaceae</taxon>
        <taxon>Paenibacillus</taxon>
    </lineage>
</organism>
<dbReference type="RefSeq" id="WP_110840174.1">
    <property type="nucleotide sequence ID" value="NZ_QJVJ01000004.1"/>
</dbReference>
<feature type="domain" description="IraD/Gp25-like" evidence="1">
    <location>
        <begin position="27"/>
        <end position="117"/>
    </location>
</feature>
<name>A0A2V5K6Y7_9BACL</name>
<dbReference type="OrthoDB" id="9802846at2"/>
<comment type="caution">
    <text evidence="2">The sequence shown here is derived from an EMBL/GenBank/DDBJ whole genome shotgun (WGS) entry which is preliminary data.</text>
</comment>
<evidence type="ECO:0000259" key="1">
    <source>
        <dbReference type="Pfam" id="PF04965"/>
    </source>
</evidence>
<gene>
    <name evidence="2" type="ORF">DLM86_11690</name>
</gene>
<keyword evidence="3" id="KW-1185">Reference proteome</keyword>
<dbReference type="EMBL" id="QJVJ01000004">
    <property type="protein sequence ID" value="PYI55181.1"/>
    <property type="molecule type" value="Genomic_DNA"/>
</dbReference>
<reference evidence="2 3" key="1">
    <citation type="submission" date="2018-05" db="EMBL/GenBank/DDBJ databases">
        <title>Paenibacillus flagellatus sp. nov., isolated from selenium mineral soil.</title>
        <authorList>
            <person name="Dai X."/>
        </authorList>
    </citation>
    <scope>NUCLEOTIDE SEQUENCE [LARGE SCALE GENOMIC DNA]</scope>
    <source>
        <strain evidence="2 3">DXL2</strain>
    </source>
</reference>
<dbReference type="InterPro" id="IPR007048">
    <property type="entry name" value="IraD/Gp25-like"/>
</dbReference>
<dbReference type="SUPFAM" id="SSF160719">
    <property type="entry name" value="gpW/gp25-like"/>
    <property type="match status" value="1"/>
</dbReference>